<dbReference type="SUPFAM" id="SSF103642">
    <property type="entry name" value="Sec-C motif"/>
    <property type="match status" value="1"/>
</dbReference>
<organism evidence="1 2">
    <name type="scientific">Thiothrix nivea (strain ATCC 35100 / DSM 5205 / JP2)</name>
    <dbReference type="NCBI Taxonomy" id="870187"/>
    <lineage>
        <taxon>Bacteria</taxon>
        <taxon>Pseudomonadati</taxon>
        <taxon>Pseudomonadota</taxon>
        <taxon>Gammaproteobacteria</taxon>
        <taxon>Thiotrichales</taxon>
        <taxon>Thiotrichaceae</taxon>
        <taxon>Thiothrix</taxon>
    </lineage>
</organism>
<proteinExistence type="predicted"/>
<accession>A0A656HJD8</accession>
<dbReference type="Pfam" id="PF02810">
    <property type="entry name" value="SEC-C"/>
    <property type="match status" value="1"/>
</dbReference>
<dbReference type="AlphaFoldDB" id="A0A656HJD8"/>
<dbReference type="InterPro" id="IPR004027">
    <property type="entry name" value="SEC_C_motif"/>
</dbReference>
<gene>
    <name evidence="1" type="ORF">Thini_3670</name>
</gene>
<dbReference type="PANTHER" id="PTHR33747:SF1">
    <property type="entry name" value="ADENYLATE CYCLASE-ASSOCIATED CAP C-TERMINAL DOMAIN-CONTAINING PROTEIN"/>
    <property type="match status" value="1"/>
</dbReference>
<evidence type="ECO:0000313" key="1">
    <source>
        <dbReference type="EMBL" id="EIJ36174.1"/>
    </source>
</evidence>
<sequence>MDKQTIINILTPLGEPQDSRRWGNYLAHGFSADDAPTLVELIEDDSFVESDGDEIWVPLHAWRALSQLMPAGLEELLKVLVVLTTDDWAMDEIPIVLAAAGKAGIEPLAAFVLDDEHDELARMIAVEGLGEMGKQPALRERAVAQLAHCMKTLSEGNAAIRGMTIAQLISLKAAETVDAIREVYAAGDVDWSICGDMEDVELGLGLRSQRDTPRPNYHADMFPDGFLDGFMDDDDDLEDDEPAIPQVIRTEPKVGRNDPCPCGSGKKYKKCCMP</sequence>
<name>A0A656HJD8_THINJ</name>
<evidence type="ECO:0000313" key="2">
    <source>
        <dbReference type="Proteomes" id="UP000005317"/>
    </source>
</evidence>
<reference evidence="2" key="1">
    <citation type="journal article" date="2011" name="Stand. Genomic Sci.">
        <title>Genome sequence of the filamentous, gliding Thiothrix nivea neotype strain (JP2(T)).</title>
        <authorList>
            <person name="Lapidus A."/>
            <person name="Nolan M."/>
            <person name="Lucas S."/>
            <person name="Glavina Del Rio T."/>
            <person name="Tice H."/>
            <person name="Cheng J.F."/>
            <person name="Tapia R."/>
            <person name="Han C."/>
            <person name="Goodwin L."/>
            <person name="Pitluck S."/>
            <person name="Liolios K."/>
            <person name="Pagani I."/>
            <person name="Ivanova N."/>
            <person name="Huntemann M."/>
            <person name="Mavromatis K."/>
            <person name="Mikhailova N."/>
            <person name="Pati A."/>
            <person name="Chen A."/>
            <person name="Palaniappan K."/>
            <person name="Land M."/>
            <person name="Brambilla E.M."/>
            <person name="Rohde M."/>
            <person name="Abt B."/>
            <person name="Verbarg S."/>
            <person name="Goker M."/>
            <person name="Bristow J."/>
            <person name="Eisen J.A."/>
            <person name="Markowitz V."/>
            <person name="Hugenholtz P."/>
            <person name="Kyrpides N.C."/>
            <person name="Klenk H.P."/>
            <person name="Woyke T."/>
        </authorList>
    </citation>
    <scope>NUCLEOTIDE SEQUENCE [LARGE SCALE GENOMIC DNA]</scope>
    <source>
        <strain evidence="2">ATCC 35100 / DSM 5205 / JP2</strain>
    </source>
</reference>
<protein>
    <submittedName>
        <fullName evidence="1">SEC-C motif domain protein</fullName>
    </submittedName>
</protein>
<dbReference type="PANTHER" id="PTHR33747">
    <property type="entry name" value="UPF0225 PROTEIN SCO1677"/>
    <property type="match status" value="1"/>
</dbReference>
<dbReference type="EMBL" id="JH651384">
    <property type="protein sequence ID" value="EIJ36174.1"/>
    <property type="molecule type" value="Genomic_DNA"/>
</dbReference>
<keyword evidence="2" id="KW-1185">Reference proteome</keyword>
<dbReference type="Gene3D" id="3.10.450.50">
    <property type="match status" value="1"/>
</dbReference>
<dbReference type="Proteomes" id="UP000005317">
    <property type="component" value="Unassembled WGS sequence"/>
</dbReference>